<dbReference type="SUPFAM" id="SSF55469">
    <property type="entry name" value="FMN-dependent nitroreductase-like"/>
    <property type="match status" value="1"/>
</dbReference>
<dbReference type="InterPro" id="IPR000415">
    <property type="entry name" value="Nitroreductase-like"/>
</dbReference>
<evidence type="ECO:0000256" key="5">
    <source>
        <dbReference type="ARBA" id="ARBA00023002"/>
    </source>
</evidence>
<dbReference type="InterPro" id="IPR029479">
    <property type="entry name" value="Nitroreductase"/>
</dbReference>
<evidence type="ECO:0000259" key="6">
    <source>
        <dbReference type="Pfam" id="PF00881"/>
    </source>
</evidence>
<keyword evidence="3" id="KW-0285">Flavoprotein</keyword>
<feature type="domain" description="Nitroreductase" evidence="6">
    <location>
        <begin position="44"/>
        <end position="122"/>
    </location>
</feature>
<keyword evidence="7" id="KW-0436">Ligase</keyword>
<dbReference type="EC" id="6.3.2.34" evidence="7"/>
<feature type="domain" description="Nitroreductase" evidence="6">
    <location>
        <begin position="2"/>
        <end position="37"/>
    </location>
</feature>
<dbReference type="PANTHER" id="PTHR43673">
    <property type="entry name" value="NAD(P)H NITROREDUCTASE YDGI-RELATED"/>
    <property type="match status" value="1"/>
</dbReference>
<sequence length="145" mass="16061">MSPEILKKILEAGRNAPTATNIQPWHFIVIKDPKGKKACVFNGFNKFATKAAFIILGVYLKSKSIMETYSLMDVTVALQNMVIASWAQGIGSCWMGAFNEPILRRTLNLPEDARIVGGIAMGIPKKIPPSPPKKKIDEIVHIDIW</sequence>
<evidence type="ECO:0000256" key="2">
    <source>
        <dbReference type="ARBA" id="ARBA00007118"/>
    </source>
</evidence>
<dbReference type="Proteomes" id="UP001208689">
    <property type="component" value="Chromosome"/>
</dbReference>
<evidence type="ECO:0000313" key="7">
    <source>
        <dbReference type="EMBL" id="UYP43950.1"/>
    </source>
</evidence>
<dbReference type="Pfam" id="PF00881">
    <property type="entry name" value="Nitroreductase"/>
    <property type="match status" value="2"/>
</dbReference>
<comment type="similarity">
    <text evidence="2">Belongs to the nitroreductase family.</text>
</comment>
<dbReference type="GO" id="GO:0052619">
    <property type="term" value="F:coenzyme F420-1:gamma-L-glutamate ligase activity"/>
    <property type="evidence" value="ECO:0007669"/>
    <property type="project" value="UniProtKB-EC"/>
</dbReference>
<accession>A0ABY6HKA4</accession>
<dbReference type="PANTHER" id="PTHR43673:SF2">
    <property type="entry name" value="NITROREDUCTASE"/>
    <property type="match status" value="1"/>
</dbReference>
<reference evidence="7" key="1">
    <citation type="submission" date="2022-09" db="EMBL/GenBank/DDBJ databases">
        <title>Actin cytoskeleton and complex cell architecture in an #Asgard archaeon.</title>
        <authorList>
            <person name="Ponce Toledo R.I."/>
            <person name="Schleper C."/>
            <person name="Rodrigues Oliveira T."/>
            <person name="Wollweber F."/>
            <person name="Xu J."/>
            <person name="Rittmann S."/>
            <person name="Klingl A."/>
            <person name="Pilhofer M."/>
        </authorList>
    </citation>
    <scope>NUCLEOTIDE SEQUENCE</scope>
    <source>
        <strain evidence="7">B-35</strain>
    </source>
</reference>
<evidence type="ECO:0000256" key="1">
    <source>
        <dbReference type="ARBA" id="ARBA00001917"/>
    </source>
</evidence>
<name>A0ABY6HKA4_9ARCH</name>
<evidence type="ECO:0000313" key="8">
    <source>
        <dbReference type="Proteomes" id="UP001208689"/>
    </source>
</evidence>
<protein>
    <submittedName>
        <fullName evidence="7">Bifunctional F420 biosynthesis protein FbiB</fullName>
        <ecNumber evidence="7">6.3.2.34</ecNumber>
    </submittedName>
</protein>
<organism evidence="7 8">
    <name type="scientific">Candidatus Lokiarchaeum ossiferum</name>
    <dbReference type="NCBI Taxonomy" id="2951803"/>
    <lineage>
        <taxon>Archaea</taxon>
        <taxon>Promethearchaeati</taxon>
        <taxon>Promethearchaeota</taxon>
        <taxon>Promethearchaeia</taxon>
        <taxon>Promethearchaeales</taxon>
        <taxon>Promethearchaeaceae</taxon>
        <taxon>Candidatus Lokiarchaeum</taxon>
    </lineage>
</organism>
<proteinExistence type="inferred from homology"/>
<dbReference type="Gene3D" id="3.40.109.10">
    <property type="entry name" value="NADH Oxidase"/>
    <property type="match status" value="1"/>
</dbReference>
<comment type="cofactor">
    <cofactor evidence="1">
        <name>FMN</name>
        <dbReference type="ChEBI" id="CHEBI:58210"/>
    </cofactor>
</comment>
<keyword evidence="8" id="KW-1185">Reference proteome</keyword>
<evidence type="ECO:0000256" key="3">
    <source>
        <dbReference type="ARBA" id="ARBA00022630"/>
    </source>
</evidence>
<evidence type="ECO:0000256" key="4">
    <source>
        <dbReference type="ARBA" id="ARBA00022643"/>
    </source>
</evidence>
<dbReference type="EMBL" id="CP104013">
    <property type="protein sequence ID" value="UYP43950.1"/>
    <property type="molecule type" value="Genomic_DNA"/>
</dbReference>
<keyword evidence="4" id="KW-0288">FMN</keyword>
<gene>
    <name evidence="7" type="ORF">NEF87_000235</name>
</gene>
<keyword evidence="5" id="KW-0560">Oxidoreductase</keyword>